<dbReference type="STRING" id="1449976.KALB_8362"/>
<dbReference type="OrthoDB" id="3691544at2"/>
<dbReference type="GO" id="GO:0005576">
    <property type="term" value="C:extracellular region"/>
    <property type="evidence" value="ECO:0007669"/>
    <property type="project" value="UniProtKB-SubCell"/>
</dbReference>
<evidence type="ECO:0000256" key="2">
    <source>
        <dbReference type="ARBA" id="ARBA00022525"/>
    </source>
</evidence>
<reference evidence="4 5" key="1">
    <citation type="journal article" date="2014" name="BMC Genomics">
        <title>Complete genome sequence of producer of the glycopeptide antibiotic Aculeximycin Kutzneria albida DSM 43870T, a representative of minor genus of Pseudonocardiaceae.</title>
        <authorList>
            <person name="Rebets Y."/>
            <person name="Tokovenko B."/>
            <person name="Lushchyk I."/>
            <person name="Ruckert C."/>
            <person name="Zaburannyi N."/>
            <person name="Bechthold A."/>
            <person name="Kalinowski J."/>
            <person name="Luzhetskyy A."/>
        </authorList>
    </citation>
    <scope>NUCLEOTIDE SEQUENCE [LARGE SCALE GENOMIC DNA]</scope>
    <source>
        <strain evidence="4">DSM 43870</strain>
    </source>
</reference>
<dbReference type="InterPro" id="IPR006311">
    <property type="entry name" value="TAT_signal"/>
</dbReference>
<dbReference type="AlphaFoldDB" id="W5WKJ3"/>
<organism evidence="4 5">
    <name type="scientific">Kutzneria albida DSM 43870</name>
    <dbReference type="NCBI Taxonomy" id="1449976"/>
    <lineage>
        <taxon>Bacteria</taxon>
        <taxon>Bacillati</taxon>
        <taxon>Actinomycetota</taxon>
        <taxon>Actinomycetes</taxon>
        <taxon>Pseudonocardiales</taxon>
        <taxon>Pseudonocardiaceae</taxon>
        <taxon>Kutzneria</taxon>
    </lineage>
</organism>
<dbReference type="InterPro" id="IPR004265">
    <property type="entry name" value="Dirigent"/>
</dbReference>
<dbReference type="Pfam" id="PF03018">
    <property type="entry name" value="Dirigent"/>
    <property type="match status" value="1"/>
</dbReference>
<dbReference type="PROSITE" id="PS51318">
    <property type="entry name" value="TAT"/>
    <property type="match status" value="1"/>
</dbReference>
<dbReference type="eggNOG" id="ENOG5031K0F">
    <property type="taxonomic scope" value="Bacteria"/>
</dbReference>
<evidence type="ECO:0000313" key="4">
    <source>
        <dbReference type="EMBL" id="AHI01719.1"/>
    </source>
</evidence>
<evidence type="ECO:0008006" key="6">
    <source>
        <dbReference type="Google" id="ProtNLM"/>
    </source>
</evidence>
<dbReference type="HOGENOM" id="CLU_1633250_0_0_11"/>
<accession>W5WKJ3</accession>
<dbReference type="Gene3D" id="2.40.480.10">
    <property type="entry name" value="Allene oxide cyclase-like"/>
    <property type="match status" value="1"/>
</dbReference>
<gene>
    <name evidence="4" type="ORF">KALB_8362</name>
</gene>
<keyword evidence="5" id="KW-1185">Reference proteome</keyword>
<dbReference type="EMBL" id="CP007155">
    <property type="protein sequence ID" value="AHI01719.1"/>
    <property type="molecule type" value="Genomic_DNA"/>
</dbReference>
<evidence type="ECO:0000256" key="1">
    <source>
        <dbReference type="ARBA" id="ARBA00004613"/>
    </source>
</evidence>
<name>W5WKJ3_9PSEU</name>
<dbReference type="Proteomes" id="UP000019225">
    <property type="component" value="Chromosome"/>
</dbReference>
<sequence>MATPAELSRRAALFAAPAVAAGGLVLAGSSPAAASANETIKLVAARSKNSLSATPAFGTPFAMQLELFDANAAAAGDGSAHGIVVNVTPDTPPKVIVQMSLVLKLGFNGELHLSTEHPLVLPSPVDNPLAIVGGCGKYATARGEGTISYPSPDRINLTLNVRTD</sequence>
<evidence type="ECO:0000313" key="5">
    <source>
        <dbReference type="Proteomes" id="UP000019225"/>
    </source>
</evidence>
<evidence type="ECO:0000256" key="3">
    <source>
        <dbReference type="SAM" id="SignalP"/>
    </source>
</evidence>
<keyword evidence="2" id="KW-0964">Secreted</keyword>
<proteinExistence type="predicted"/>
<dbReference type="RefSeq" id="WP_081789751.1">
    <property type="nucleotide sequence ID" value="NZ_CP007155.1"/>
</dbReference>
<feature type="chain" id="PRO_5038431772" description="Secreted protein" evidence="3">
    <location>
        <begin position="21"/>
        <end position="164"/>
    </location>
</feature>
<protein>
    <recommendedName>
        <fullName evidence="6">Secreted protein</fullName>
    </recommendedName>
</protein>
<comment type="subcellular location">
    <subcellularLocation>
        <location evidence="1">Secreted</location>
    </subcellularLocation>
</comment>
<dbReference type="KEGG" id="kal:KALB_8362"/>
<feature type="signal peptide" evidence="3">
    <location>
        <begin position="1"/>
        <end position="20"/>
    </location>
</feature>
<keyword evidence="3" id="KW-0732">Signal</keyword>
<dbReference type="InterPro" id="IPR044859">
    <property type="entry name" value="Allene_oxi_cyc_Dirigent"/>
</dbReference>